<gene>
    <name evidence="1" type="ORF">SAMN04487931_101493</name>
</gene>
<dbReference type="Pfam" id="PF07386">
    <property type="entry name" value="DUF1499"/>
    <property type="match status" value="1"/>
</dbReference>
<dbReference type="InterPro" id="IPR010865">
    <property type="entry name" value="DUF1499"/>
</dbReference>
<organism evidence="1 2">
    <name type="scientific">Desulfobacula phenolica</name>
    <dbReference type="NCBI Taxonomy" id="90732"/>
    <lineage>
        <taxon>Bacteria</taxon>
        <taxon>Pseudomonadati</taxon>
        <taxon>Thermodesulfobacteriota</taxon>
        <taxon>Desulfobacteria</taxon>
        <taxon>Desulfobacterales</taxon>
        <taxon>Desulfobacteraceae</taxon>
        <taxon>Desulfobacula</taxon>
    </lineage>
</organism>
<dbReference type="EMBL" id="FNLL01000001">
    <property type="protein sequence ID" value="SDT85053.1"/>
    <property type="molecule type" value="Genomic_DNA"/>
</dbReference>
<keyword evidence="2" id="KW-1185">Reference proteome</keyword>
<dbReference type="Proteomes" id="UP000199608">
    <property type="component" value="Unassembled WGS sequence"/>
</dbReference>
<name>A0A1H2DQ86_9BACT</name>
<dbReference type="RefSeq" id="WP_245742914.1">
    <property type="nucleotide sequence ID" value="NZ_FNLL01000001.1"/>
</dbReference>
<accession>A0A1H2DQ86</accession>
<evidence type="ECO:0000313" key="1">
    <source>
        <dbReference type="EMBL" id="SDT85053.1"/>
    </source>
</evidence>
<protein>
    <submittedName>
        <fullName evidence="1">Uncharacterized conserved protein, DUF1499 family</fullName>
    </submittedName>
</protein>
<dbReference type="PANTHER" id="PTHR34801:SF6">
    <property type="entry name" value="SLL1620 PROTEIN"/>
    <property type="match status" value="1"/>
</dbReference>
<reference evidence="2" key="1">
    <citation type="submission" date="2016-10" db="EMBL/GenBank/DDBJ databases">
        <authorList>
            <person name="Varghese N."/>
            <person name="Submissions S."/>
        </authorList>
    </citation>
    <scope>NUCLEOTIDE SEQUENCE [LARGE SCALE GENOMIC DNA]</scope>
    <source>
        <strain evidence="2">DSM 3384</strain>
    </source>
</reference>
<sequence>MLLLQFLHLTNPYFLLTAGFGGYTVEKMIGRAMKKKFIVGTVSLILLTGCTGSMPDLGINNGELTPCPKTPNCVNSQAISEKNYIRPIRYAGTQQEARARLLQILESEKRTKILTAKKNYIRAEFKSALFRFVDDVEFYFPKKQTGEVIIHIRSASRIGYSDLGANRKRIERIRSKF</sequence>
<proteinExistence type="predicted"/>
<dbReference type="PIRSF" id="PIRSF026426">
    <property type="entry name" value="DUF1499"/>
    <property type="match status" value="1"/>
</dbReference>
<dbReference type="AlphaFoldDB" id="A0A1H2DQ86"/>
<dbReference type="PANTHER" id="PTHR34801">
    <property type="entry name" value="EXPRESSED PROTEIN"/>
    <property type="match status" value="1"/>
</dbReference>
<evidence type="ECO:0000313" key="2">
    <source>
        <dbReference type="Proteomes" id="UP000199608"/>
    </source>
</evidence>